<proteinExistence type="predicted"/>
<dbReference type="OrthoDB" id="1060944at2759"/>
<dbReference type="Gene3D" id="3.80.10.10">
    <property type="entry name" value="Ribonuclease Inhibitor"/>
    <property type="match status" value="1"/>
</dbReference>
<dbReference type="EMBL" id="CADEPM010000005">
    <property type="protein sequence ID" value="CAB3406544.1"/>
    <property type="molecule type" value="Genomic_DNA"/>
</dbReference>
<dbReference type="Pfam" id="PF00560">
    <property type="entry name" value="LRR_1"/>
    <property type="match status" value="1"/>
</dbReference>
<dbReference type="GO" id="GO:0005737">
    <property type="term" value="C:cytoplasm"/>
    <property type="evidence" value="ECO:0007669"/>
    <property type="project" value="TreeGrafter"/>
</dbReference>
<evidence type="ECO:0000256" key="1">
    <source>
        <dbReference type="ARBA" id="ARBA00022614"/>
    </source>
</evidence>
<dbReference type="PROSITE" id="PS51450">
    <property type="entry name" value="LRR"/>
    <property type="match status" value="1"/>
</dbReference>
<dbReference type="PANTHER" id="PTHR48051:SF54">
    <property type="entry name" value="LEUCINE-RICH REPEAT-CONTAINING PROTEIN"/>
    <property type="match status" value="1"/>
</dbReference>
<name>A0A8S1EYX6_9PELO</name>
<organism evidence="3 4">
    <name type="scientific">Caenorhabditis bovis</name>
    <dbReference type="NCBI Taxonomy" id="2654633"/>
    <lineage>
        <taxon>Eukaryota</taxon>
        <taxon>Metazoa</taxon>
        <taxon>Ecdysozoa</taxon>
        <taxon>Nematoda</taxon>
        <taxon>Chromadorea</taxon>
        <taxon>Rhabditida</taxon>
        <taxon>Rhabditina</taxon>
        <taxon>Rhabditomorpha</taxon>
        <taxon>Rhabditoidea</taxon>
        <taxon>Rhabditidae</taxon>
        <taxon>Peloderinae</taxon>
        <taxon>Caenorhabditis</taxon>
    </lineage>
</organism>
<gene>
    <name evidence="3" type="ORF">CBOVIS_LOCUS8605</name>
</gene>
<keyword evidence="1" id="KW-0433">Leucine-rich repeat</keyword>
<evidence type="ECO:0000313" key="4">
    <source>
        <dbReference type="Proteomes" id="UP000494206"/>
    </source>
</evidence>
<sequence>MSLNLAAGRGVTQVVERCEQAKNSGTLDLSNCQLLYIADAVYMLLKGHEIDKVNIRNNMMKKFPRKFVEKFPNVTVLNMEANEIAEIPQECASWSSLKGVNASQNQFAAFPEPFFSLAQLKFICLSSNLIEEIDAEKLYTCLPELTHLDLSDNRLSEETKIELETHHKKPAGLTLKL</sequence>
<dbReference type="PANTHER" id="PTHR48051">
    <property type="match status" value="1"/>
</dbReference>
<dbReference type="Proteomes" id="UP000494206">
    <property type="component" value="Unassembled WGS sequence"/>
</dbReference>
<evidence type="ECO:0008006" key="5">
    <source>
        <dbReference type="Google" id="ProtNLM"/>
    </source>
</evidence>
<evidence type="ECO:0000256" key="2">
    <source>
        <dbReference type="ARBA" id="ARBA00022737"/>
    </source>
</evidence>
<dbReference type="InterPro" id="IPR001611">
    <property type="entry name" value="Leu-rich_rpt"/>
</dbReference>
<dbReference type="InterPro" id="IPR050216">
    <property type="entry name" value="LRR_domain-containing"/>
</dbReference>
<keyword evidence="4" id="KW-1185">Reference proteome</keyword>
<protein>
    <recommendedName>
        <fullName evidence="5">Leucine-rich repeat-containing protein 20</fullName>
    </recommendedName>
</protein>
<comment type="caution">
    <text evidence="3">The sequence shown here is derived from an EMBL/GenBank/DDBJ whole genome shotgun (WGS) entry which is preliminary data.</text>
</comment>
<evidence type="ECO:0000313" key="3">
    <source>
        <dbReference type="EMBL" id="CAB3406544.1"/>
    </source>
</evidence>
<accession>A0A8S1EYX6</accession>
<keyword evidence="2" id="KW-0677">Repeat</keyword>
<dbReference type="AlphaFoldDB" id="A0A8S1EYX6"/>
<dbReference type="InterPro" id="IPR032675">
    <property type="entry name" value="LRR_dom_sf"/>
</dbReference>
<reference evidence="3 4" key="1">
    <citation type="submission" date="2020-04" db="EMBL/GenBank/DDBJ databases">
        <authorList>
            <person name="Laetsch R D."/>
            <person name="Stevens L."/>
            <person name="Kumar S."/>
            <person name="Blaxter L. M."/>
        </authorList>
    </citation>
    <scope>NUCLEOTIDE SEQUENCE [LARGE SCALE GENOMIC DNA]</scope>
</reference>
<dbReference type="SUPFAM" id="SSF52075">
    <property type="entry name" value="Outer arm dynein light chain 1"/>
    <property type="match status" value="1"/>
</dbReference>